<dbReference type="GO" id="GO:1990861">
    <property type="term" value="C:Ubp3-Bre5 deubiquitination complex"/>
    <property type="evidence" value="ECO:0007669"/>
    <property type="project" value="TreeGrafter"/>
</dbReference>
<feature type="compositionally biased region" description="Low complexity" evidence="3">
    <location>
        <begin position="321"/>
        <end position="350"/>
    </location>
</feature>
<dbReference type="FunFam" id="3.10.450.50:FF:000003">
    <property type="entry name" value="Nuclear transport factor 2 family protein"/>
    <property type="match status" value="1"/>
</dbReference>
<dbReference type="Proteomes" id="UP000078576">
    <property type="component" value="Unassembled WGS sequence"/>
</dbReference>
<feature type="region of interest" description="Disordered" evidence="3">
    <location>
        <begin position="1"/>
        <end position="32"/>
    </location>
</feature>
<feature type="compositionally biased region" description="Basic and acidic residues" evidence="3">
    <location>
        <begin position="252"/>
        <end position="272"/>
    </location>
</feature>
<dbReference type="SUPFAM" id="SSF54928">
    <property type="entry name" value="RNA-binding domain, RBD"/>
    <property type="match status" value="1"/>
</dbReference>
<dbReference type="Gene3D" id="3.10.450.50">
    <property type="match status" value="1"/>
</dbReference>
<evidence type="ECO:0000259" key="5">
    <source>
        <dbReference type="PROSITE" id="PS50177"/>
    </source>
</evidence>
<dbReference type="CDD" id="cd00590">
    <property type="entry name" value="RRM_SF"/>
    <property type="match status" value="1"/>
</dbReference>
<accession>A0A194V9A3</accession>
<dbReference type="GO" id="GO:0005829">
    <property type="term" value="C:cytosol"/>
    <property type="evidence" value="ECO:0007669"/>
    <property type="project" value="TreeGrafter"/>
</dbReference>
<feature type="domain" description="RRM" evidence="4">
    <location>
        <begin position="384"/>
        <end position="455"/>
    </location>
</feature>
<feature type="compositionally biased region" description="Low complexity" evidence="3">
    <location>
        <begin position="240"/>
        <end position="250"/>
    </location>
</feature>
<keyword evidence="1 2" id="KW-0694">RNA-binding</keyword>
<dbReference type="InterPro" id="IPR000504">
    <property type="entry name" value="RRM_dom"/>
</dbReference>
<feature type="compositionally biased region" description="Pro residues" evidence="3">
    <location>
        <begin position="273"/>
        <end position="286"/>
    </location>
</feature>
<evidence type="ECO:0000259" key="4">
    <source>
        <dbReference type="PROSITE" id="PS50102"/>
    </source>
</evidence>
<dbReference type="Gene3D" id="3.30.70.330">
    <property type="match status" value="1"/>
</dbReference>
<dbReference type="PROSITE" id="PS50102">
    <property type="entry name" value="RRM"/>
    <property type="match status" value="1"/>
</dbReference>
<dbReference type="InterPro" id="IPR018222">
    <property type="entry name" value="Nuclear_transport_factor_2_euk"/>
</dbReference>
<dbReference type="GO" id="GO:0016579">
    <property type="term" value="P:protein deubiquitination"/>
    <property type="evidence" value="ECO:0007669"/>
    <property type="project" value="TreeGrafter"/>
</dbReference>
<dbReference type="Pfam" id="PF00076">
    <property type="entry name" value="RRM_1"/>
    <property type="match status" value="1"/>
</dbReference>
<dbReference type="InterPro" id="IPR039539">
    <property type="entry name" value="Ras_GTPase_bind_prot"/>
</dbReference>
<dbReference type="PANTHER" id="PTHR10693">
    <property type="entry name" value="RAS GTPASE-ACTIVATING PROTEIN-BINDING PROTEIN"/>
    <property type="match status" value="1"/>
</dbReference>
<dbReference type="InterPro" id="IPR002075">
    <property type="entry name" value="NTF2_dom"/>
</dbReference>
<feature type="region of interest" description="Disordered" evidence="3">
    <location>
        <begin position="456"/>
        <end position="513"/>
    </location>
</feature>
<evidence type="ECO:0000256" key="2">
    <source>
        <dbReference type="PROSITE-ProRule" id="PRU00176"/>
    </source>
</evidence>
<organism evidence="6 7">
    <name type="scientific">Cytospora mali</name>
    <name type="common">Apple Valsa canker fungus</name>
    <name type="synonym">Valsa mali</name>
    <dbReference type="NCBI Taxonomy" id="578113"/>
    <lineage>
        <taxon>Eukaryota</taxon>
        <taxon>Fungi</taxon>
        <taxon>Dikarya</taxon>
        <taxon>Ascomycota</taxon>
        <taxon>Pezizomycotina</taxon>
        <taxon>Sordariomycetes</taxon>
        <taxon>Sordariomycetidae</taxon>
        <taxon>Diaporthales</taxon>
        <taxon>Cytosporaceae</taxon>
        <taxon>Cytospora</taxon>
    </lineage>
</organism>
<feature type="compositionally biased region" description="Low complexity" evidence="3">
    <location>
        <begin position="15"/>
        <end position="32"/>
    </location>
</feature>
<sequence>MATNGNTVHQEQYGASAAPAEATSASSNSNNPSKDEVGWYFVEQYYTTLSKNPAKLHLFYNKQSQFVQGLEAELVNVAVGRQAIQERIKELDFQDCKVRVSNVDSQASYDNIVIQVIGEISNKSGEPKKFVQTFVLAKQPAGYFLLNDILRYVNEGEEEVTEGTVSETAPVAEPEVPQETAAEAEPEKVEVEEAAEESPAGLDTQAVDKKLEEAVSTAQETSSAPAVEAPAVVAPAIEEPPSTAEAAETAPEPEKTAEEVAEEEIRKPELPKDPSPTPAPARVPAPEPEKPREPPKPMTWASRIAAAAGPVKPVVPVVPKAAAPPAQSKPAAPAQPTAPAQSAEAPTQAANKEAASEWRTAGADSKRQSRQAPTASAPTGKDDALAYVKFVTEKVKDEDLRGALGGYGELVYFDINRSKNCAFVEYASPAGYQAAIGASPIVVNGENIVIEPRRPKAGAYGGANYNQNRGSVSGRGRFDGQRSGSQGGGRGGYAPRGRGGASRGRGGPQAANA</sequence>
<reference evidence="7" key="1">
    <citation type="submission" date="2014-12" db="EMBL/GenBank/DDBJ databases">
        <title>Genome Sequence of Valsa Canker Pathogens Uncovers a Specific Adaption of Colonization on Woody Bark.</title>
        <authorList>
            <person name="Yin Z."/>
            <person name="Liu H."/>
            <person name="Gao X."/>
            <person name="Li Z."/>
            <person name="Song N."/>
            <person name="Ke X."/>
            <person name="Dai Q."/>
            <person name="Wu Y."/>
            <person name="Sun Y."/>
            <person name="Xu J.-R."/>
            <person name="Kang Z.K."/>
            <person name="Wang L."/>
            <person name="Huang L."/>
        </authorList>
    </citation>
    <scope>NUCLEOTIDE SEQUENCE [LARGE SCALE GENOMIC DNA]</scope>
    <source>
        <strain evidence="7">SXYL134</strain>
    </source>
</reference>
<evidence type="ECO:0000256" key="3">
    <source>
        <dbReference type="SAM" id="MobiDB-lite"/>
    </source>
</evidence>
<proteinExistence type="predicted"/>
<feature type="compositionally biased region" description="Polar residues" evidence="3">
    <location>
        <begin position="1"/>
        <end position="10"/>
    </location>
</feature>
<dbReference type="GO" id="GO:0003729">
    <property type="term" value="F:mRNA binding"/>
    <property type="evidence" value="ECO:0007669"/>
    <property type="project" value="TreeGrafter"/>
</dbReference>
<dbReference type="STRING" id="694573.A0A194V9A3"/>
<dbReference type="CDD" id="cd00780">
    <property type="entry name" value="NTF2"/>
    <property type="match status" value="1"/>
</dbReference>
<dbReference type="InterPro" id="IPR032710">
    <property type="entry name" value="NTF2-like_dom_sf"/>
</dbReference>
<dbReference type="GO" id="GO:0034517">
    <property type="term" value="P:ribophagy"/>
    <property type="evidence" value="ECO:0007669"/>
    <property type="project" value="TreeGrafter"/>
</dbReference>
<dbReference type="Pfam" id="PF02136">
    <property type="entry name" value="NTF2"/>
    <property type="match status" value="1"/>
</dbReference>
<evidence type="ECO:0000313" key="6">
    <source>
        <dbReference type="EMBL" id="KUI60540.1"/>
    </source>
</evidence>
<dbReference type="PROSITE" id="PS50177">
    <property type="entry name" value="NTF2_DOMAIN"/>
    <property type="match status" value="1"/>
</dbReference>
<feature type="compositionally biased region" description="Gly residues" evidence="3">
    <location>
        <begin position="485"/>
        <end position="507"/>
    </location>
</feature>
<feature type="region of interest" description="Disordered" evidence="3">
    <location>
        <begin position="160"/>
        <end position="206"/>
    </location>
</feature>
<gene>
    <name evidence="6" type="ORF">VP1G_07760</name>
</gene>
<dbReference type="AlphaFoldDB" id="A0A194V9A3"/>
<keyword evidence="7" id="KW-1185">Reference proteome</keyword>
<dbReference type="EMBL" id="KN714753">
    <property type="protein sequence ID" value="KUI60540.1"/>
    <property type="molecule type" value="Genomic_DNA"/>
</dbReference>
<dbReference type="OrthoDB" id="339151at2759"/>
<feature type="domain" description="NTF2" evidence="5">
    <location>
        <begin position="37"/>
        <end position="152"/>
    </location>
</feature>
<feature type="region of interest" description="Disordered" evidence="3">
    <location>
        <begin position="240"/>
        <end position="304"/>
    </location>
</feature>
<dbReference type="SMART" id="SM00360">
    <property type="entry name" value="RRM"/>
    <property type="match status" value="1"/>
</dbReference>
<evidence type="ECO:0000256" key="1">
    <source>
        <dbReference type="ARBA" id="ARBA00022884"/>
    </source>
</evidence>
<dbReference type="GO" id="GO:1990904">
    <property type="term" value="C:ribonucleoprotein complex"/>
    <property type="evidence" value="ECO:0007669"/>
    <property type="project" value="TreeGrafter"/>
</dbReference>
<protein>
    <submittedName>
        <fullName evidence="6">G3BP-like protein</fullName>
    </submittedName>
</protein>
<dbReference type="InterPro" id="IPR035979">
    <property type="entry name" value="RBD_domain_sf"/>
</dbReference>
<dbReference type="SUPFAM" id="SSF54427">
    <property type="entry name" value="NTF2-like"/>
    <property type="match status" value="1"/>
</dbReference>
<feature type="region of interest" description="Disordered" evidence="3">
    <location>
        <begin position="321"/>
        <end position="382"/>
    </location>
</feature>
<evidence type="ECO:0000313" key="7">
    <source>
        <dbReference type="Proteomes" id="UP000078576"/>
    </source>
</evidence>
<dbReference type="PANTHER" id="PTHR10693:SF20">
    <property type="entry name" value="AT27578P"/>
    <property type="match status" value="1"/>
</dbReference>
<dbReference type="InterPro" id="IPR012677">
    <property type="entry name" value="Nucleotide-bd_a/b_plait_sf"/>
</dbReference>
<name>A0A194V9A3_CYTMA</name>